<feature type="domain" description="Ferritin-like" evidence="1">
    <location>
        <begin position="17"/>
        <end position="200"/>
    </location>
</feature>
<dbReference type="InterPro" id="IPR009078">
    <property type="entry name" value="Ferritin-like_SF"/>
</dbReference>
<dbReference type="Gene3D" id="1.20.1260.10">
    <property type="match status" value="1"/>
</dbReference>
<dbReference type="Proteomes" id="UP000030011">
    <property type="component" value="Unassembled WGS sequence"/>
</dbReference>
<protein>
    <recommendedName>
        <fullName evidence="1">Ferritin-like domain-containing protein</fullName>
    </recommendedName>
</protein>
<dbReference type="Pfam" id="PF13794">
    <property type="entry name" value="MiaE_2"/>
    <property type="match status" value="1"/>
</dbReference>
<dbReference type="SUPFAM" id="SSF47240">
    <property type="entry name" value="Ferritin-like"/>
    <property type="match status" value="1"/>
</dbReference>
<dbReference type="eggNOG" id="COG3396">
    <property type="taxonomic scope" value="Bacteria"/>
</dbReference>
<dbReference type="InterPro" id="IPR059125">
    <property type="entry name" value="Ferritin_actino"/>
</dbReference>
<sequence length="229" mass="24599">METNATPGDAAALDDPAYKAAVVDLLGVLAYGELTACIRMATDSDLAPSLRIKAQMAGFAATEYRQYELLVARLTEMGVDAEAAMQPFVAPFSAYHDRTRPKSWIEGLIKAYVGDGIAKDFYREMGSFVDDETRAVMDRALDDEGTGDFVVGVVRDTLKTDPTASGRLSLWGRRLLGEALSQGQAVAVERDSLAGLLVGGGADLTAIGQMFTRLTDRHTQRMGRLGLSA</sequence>
<name>A0A0A0JQF3_9MICO</name>
<accession>A0A0A0JQF3</accession>
<organism evidence="2 3">
    <name type="scientific">Knoellia subterranea KCTC 19937</name>
    <dbReference type="NCBI Taxonomy" id="1385521"/>
    <lineage>
        <taxon>Bacteria</taxon>
        <taxon>Bacillati</taxon>
        <taxon>Actinomycetota</taxon>
        <taxon>Actinomycetes</taxon>
        <taxon>Micrococcales</taxon>
        <taxon>Intrasporangiaceae</taxon>
        <taxon>Knoellia</taxon>
    </lineage>
</organism>
<keyword evidence="3" id="KW-1185">Reference proteome</keyword>
<evidence type="ECO:0000313" key="3">
    <source>
        <dbReference type="Proteomes" id="UP000030011"/>
    </source>
</evidence>
<dbReference type="STRING" id="1385521.N803_02745"/>
<dbReference type="RefSeq" id="WP_035902363.1">
    <property type="nucleotide sequence ID" value="NZ_AVPK01000001.1"/>
</dbReference>
<dbReference type="AlphaFoldDB" id="A0A0A0JQF3"/>
<comment type="caution">
    <text evidence="2">The sequence shown here is derived from an EMBL/GenBank/DDBJ whole genome shotgun (WGS) entry which is preliminary data.</text>
</comment>
<evidence type="ECO:0000313" key="2">
    <source>
        <dbReference type="EMBL" id="KGN39398.1"/>
    </source>
</evidence>
<gene>
    <name evidence="2" type="ORF">N803_02745</name>
</gene>
<evidence type="ECO:0000259" key="1">
    <source>
        <dbReference type="Pfam" id="PF13794"/>
    </source>
</evidence>
<dbReference type="CDD" id="cd00657">
    <property type="entry name" value="Ferritin_like"/>
    <property type="match status" value="1"/>
</dbReference>
<reference evidence="2 3" key="1">
    <citation type="submission" date="2013-08" db="EMBL/GenBank/DDBJ databases">
        <title>The genome sequence of Knoellia subterranea.</title>
        <authorList>
            <person name="Zhu W."/>
            <person name="Wang G."/>
        </authorList>
    </citation>
    <scope>NUCLEOTIDE SEQUENCE [LARGE SCALE GENOMIC DNA]</scope>
    <source>
        <strain evidence="2 3">KCTC 19937</strain>
    </source>
</reference>
<proteinExistence type="predicted"/>
<dbReference type="EMBL" id="AVPK01000001">
    <property type="protein sequence ID" value="KGN39398.1"/>
    <property type="molecule type" value="Genomic_DNA"/>
</dbReference>
<dbReference type="InterPro" id="IPR012347">
    <property type="entry name" value="Ferritin-like"/>
</dbReference>
<dbReference type="OrthoDB" id="3728083at2"/>